<dbReference type="RefSeq" id="WP_349221098.1">
    <property type="nucleotide sequence ID" value="NZ_JBBMFD010000045.1"/>
</dbReference>
<keyword evidence="1" id="KW-1133">Transmembrane helix</keyword>
<dbReference type="Proteomes" id="UP001489509">
    <property type="component" value="Unassembled WGS sequence"/>
</dbReference>
<accession>A0ABV1E3A1</accession>
<keyword evidence="3" id="KW-1185">Reference proteome</keyword>
<dbReference type="EMBL" id="JBBMFD010000045">
    <property type="protein sequence ID" value="MEQ2441789.1"/>
    <property type="molecule type" value="Genomic_DNA"/>
</dbReference>
<name>A0ABV1E3A1_9FIRM</name>
<reference evidence="2 3" key="1">
    <citation type="submission" date="2024-03" db="EMBL/GenBank/DDBJ databases">
        <title>Human intestinal bacterial collection.</title>
        <authorList>
            <person name="Pauvert C."/>
            <person name="Hitch T.C.A."/>
            <person name="Clavel T."/>
        </authorList>
    </citation>
    <scope>NUCLEOTIDE SEQUENCE [LARGE SCALE GENOMIC DNA]</scope>
    <source>
        <strain evidence="2 3">CLA-JM-H44</strain>
    </source>
</reference>
<organism evidence="2 3">
    <name type="scientific">Solibaculum intestinale</name>
    <dbReference type="NCBI Taxonomy" id="3133165"/>
    <lineage>
        <taxon>Bacteria</taxon>
        <taxon>Bacillati</taxon>
        <taxon>Bacillota</taxon>
        <taxon>Clostridia</taxon>
        <taxon>Eubacteriales</taxon>
        <taxon>Oscillospiraceae</taxon>
        <taxon>Solibaculum</taxon>
    </lineage>
</organism>
<keyword evidence="1" id="KW-0812">Transmembrane</keyword>
<keyword evidence="1" id="KW-0472">Membrane</keyword>
<comment type="caution">
    <text evidence="2">The sequence shown here is derived from an EMBL/GenBank/DDBJ whole genome shotgun (WGS) entry which is preliminary data.</text>
</comment>
<gene>
    <name evidence="2" type="ORF">WMO26_13200</name>
</gene>
<protein>
    <submittedName>
        <fullName evidence="2">Uncharacterized protein</fullName>
    </submittedName>
</protein>
<evidence type="ECO:0000313" key="3">
    <source>
        <dbReference type="Proteomes" id="UP001489509"/>
    </source>
</evidence>
<proteinExistence type="predicted"/>
<evidence type="ECO:0000313" key="2">
    <source>
        <dbReference type="EMBL" id="MEQ2441789.1"/>
    </source>
</evidence>
<sequence>MEWLIDIFPNLLIWAITGGLGAFCVWVCRRLKAQRGEQEAIREGLQAILHDRIYQAHRYYTRIGFCPLGDKKNIEYLFRPYAALGGNGTGKQAYDDIMNLPTERSGSKE</sequence>
<evidence type="ECO:0000256" key="1">
    <source>
        <dbReference type="SAM" id="Phobius"/>
    </source>
</evidence>
<feature type="transmembrane region" description="Helical" evidence="1">
    <location>
        <begin position="12"/>
        <end position="28"/>
    </location>
</feature>